<keyword evidence="1" id="KW-1133">Transmembrane helix</keyword>
<dbReference type="GO" id="GO:0016787">
    <property type="term" value="F:hydrolase activity"/>
    <property type="evidence" value="ECO:0007669"/>
    <property type="project" value="UniProtKB-KW"/>
</dbReference>
<protein>
    <submittedName>
        <fullName evidence="4">Serine hydrolase domain-containing protein</fullName>
        <ecNumber evidence="4">3.1.1.103</ecNumber>
    </submittedName>
</protein>
<dbReference type="SUPFAM" id="SSF56601">
    <property type="entry name" value="beta-lactamase/transpeptidase-like"/>
    <property type="match status" value="1"/>
</dbReference>
<comment type="caution">
    <text evidence="4">The sequence shown here is derived from an EMBL/GenBank/DDBJ whole genome shotgun (WGS) entry which is preliminary data.</text>
</comment>
<keyword evidence="1" id="KW-0812">Transmembrane</keyword>
<dbReference type="EMBL" id="JAUZMY010000021">
    <property type="protein sequence ID" value="MEE2039588.1"/>
    <property type="molecule type" value="Genomic_DNA"/>
</dbReference>
<evidence type="ECO:0000256" key="2">
    <source>
        <dbReference type="SAM" id="SignalP"/>
    </source>
</evidence>
<organism evidence="4 5">
    <name type="scientific">Nocardiopsis codii</name>
    <dbReference type="NCBI Taxonomy" id="3065942"/>
    <lineage>
        <taxon>Bacteria</taxon>
        <taxon>Bacillati</taxon>
        <taxon>Actinomycetota</taxon>
        <taxon>Actinomycetes</taxon>
        <taxon>Streptosporangiales</taxon>
        <taxon>Nocardiopsidaceae</taxon>
        <taxon>Nocardiopsis</taxon>
    </lineage>
</organism>
<dbReference type="Gene3D" id="3.40.710.10">
    <property type="entry name" value="DD-peptidase/beta-lactamase superfamily"/>
    <property type="match status" value="1"/>
</dbReference>
<dbReference type="Proteomes" id="UP001356095">
    <property type="component" value="Unassembled WGS sequence"/>
</dbReference>
<feature type="transmembrane region" description="Helical" evidence="1">
    <location>
        <begin position="390"/>
        <end position="410"/>
    </location>
</feature>
<feature type="chain" id="PRO_5045648335" evidence="2">
    <location>
        <begin position="33"/>
        <end position="510"/>
    </location>
</feature>
<keyword evidence="4" id="KW-0378">Hydrolase</keyword>
<name>A0ABU7KBH3_9ACTN</name>
<keyword evidence="1" id="KW-0472">Membrane</keyword>
<keyword evidence="5" id="KW-1185">Reference proteome</keyword>
<feature type="signal peptide" evidence="2">
    <location>
        <begin position="1"/>
        <end position="32"/>
    </location>
</feature>
<dbReference type="InterPro" id="IPR050491">
    <property type="entry name" value="AmpC-like"/>
</dbReference>
<evidence type="ECO:0000256" key="1">
    <source>
        <dbReference type="SAM" id="Phobius"/>
    </source>
</evidence>
<sequence>MPRRPARSAPLCAAALSAALLLASVCGAPAAAAEPPDDEPYAAVDAYVQRRMEETGTPGSSYAVVGPDGPLHRAAWGTDGDGAPVTPETPFLWGSVAKPVTATAVLALVEDGELGLDDPVTDHLPGFGFGGVHAPDTTVRHLLAQTSGLPPSATPVVADCRGDCPRPADRLGALDRIDPLAPPGEEYAYSSANYLVLAAVVESVTGTSFADHVRGAVLEPAGADGAVTDPASARDRGLPPGHLPLWGVTAPVATGMDPHGAAYGYLGGDLDDLAALASLYLREGGDVLSADSFGLMTSEQTTNDGEGIGYGLGWRVGGLDAPLDGAVWHSGGAPGYSALLLLLPEQDLALVMHQNNHGLLHDAASTDVLFGASAMLAGAPEPGSAPSRTVYLLAVAATTGLAVWMLAAAVRAAAAVRRARAGAPAPSPAATVLRVVLGLLPVAAGAVFLSRAGVDGALAWLPDVALSLAVAAAAGAASAVLWTWGAVRARNAAPAQDSSRDRTVQGSPAS</sequence>
<evidence type="ECO:0000313" key="5">
    <source>
        <dbReference type="Proteomes" id="UP001356095"/>
    </source>
</evidence>
<feature type="transmembrane region" description="Helical" evidence="1">
    <location>
        <begin position="431"/>
        <end position="452"/>
    </location>
</feature>
<dbReference type="InterPro" id="IPR012338">
    <property type="entry name" value="Beta-lactam/transpept-like"/>
</dbReference>
<feature type="domain" description="Beta-lactamase-related" evidence="3">
    <location>
        <begin position="44"/>
        <end position="363"/>
    </location>
</feature>
<dbReference type="Pfam" id="PF00144">
    <property type="entry name" value="Beta-lactamase"/>
    <property type="match status" value="1"/>
</dbReference>
<dbReference type="EC" id="3.1.1.103" evidence="4"/>
<accession>A0ABU7KBH3</accession>
<evidence type="ECO:0000259" key="3">
    <source>
        <dbReference type="Pfam" id="PF00144"/>
    </source>
</evidence>
<gene>
    <name evidence="4" type="ORF">Q8791_20405</name>
</gene>
<dbReference type="PANTHER" id="PTHR46825:SF9">
    <property type="entry name" value="BETA-LACTAMASE-RELATED DOMAIN-CONTAINING PROTEIN"/>
    <property type="match status" value="1"/>
</dbReference>
<proteinExistence type="predicted"/>
<dbReference type="InterPro" id="IPR001466">
    <property type="entry name" value="Beta-lactam-related"/>
</dbReference>
<keyword evidence="2" id="KW-0732">Signal</keyword>
<dbReference type="RefSeq" id="WP_330093359.1">
    <property type="nucleotide sequence ID" value="NZ_JAUZMY010000021.1"/>
</dbReference>
<feature type="transmembrane region" description="Helical" evidence="1">
    <location>
        <begin position="464"/>
        <end position="484"/>
    </location>
</feature>
<evidence type="ECO:0000313" key="4">
    <source>
        <dbReference type="EMBL" id="MEE2039588.1"/>
    </source>
</evidence>
<reference evidence="4 5" key="1">
    <citation type="submission" date="2023-08" db="EMBL/GenBank/DDBJ databases">
        <authorList>
            <person name="Girao M."/>
            <person name="Carvalho M.F."/>
        </authorList>
    </citation>
    <scope>NUCLEOTIDE SEQUENCE [LARGE SCALE GENOMIC DNA]</scope>
    <source>
        <strain evidence="4 5">CT-R113</strain>
    </source>
</reference>
<dbReference type="PANTHER" id="PTHR46825">
    <property type="entry name" value="D-ALANYL-D-ALANINE-CARBOXYPEPTIDASE/ENDOPEPTIDASE AMPH"/>
    <property type="match status" value="1"/>
</dbReference>